<keyword evidence="4" id="KW-0862">Zinc</keyword>
<keyword evidence="3" id="KW-0378">Hydrolase</keyword>
<dbReference type="SUPFAM" id="SSF53098">
    <property type="entry name" value="Ribonuclease H-like"/>
    <property type="match status" value="1"/>
</dbReference>
<feature type="region of interest" description="Disordered" evidence="5">
    <location>
        <begin position="922"/>
        <end position="1003"/>
    </location>
</feature>
<dbReference type="PROSITE" id="PS50158">
    <property type="entry name" value="ZF_CCHC"/>
    <property type="match status" value="1"/>
</dbReference>
<dbReference type="PANTHER" id="PTHR42648">
    <property type="entry name" value="TRANSPOSASE, PUTATIVE-RELATED"/>
    <property type="match status" value="1"/>
</dbReference>
<dbReference type="Pfam" id="PF22936">
    <property type="entry name" value="Pol_BBD"/>
    <property type="match status" value="1"/>
</dbReference>
<keyword evidence="2" id="KW-0479">Metal-binding</keyword>
<accession>A0ABM3RR47</accession>
<dbReference type="Gene3D" id="3.30.420.10">
    <property type="entry name" value="Ribonuclease H-like superfamily/Ribonuclease H"/>
    <property type="match status" value="1"/>
</dbReference>
<evidence type="ECO:0000313" key="8">
    <source>
        <dbReference type="Proteomes" id="UP000813463"/>
    </source>
</evidence>
<feature type="compositionally biased region" description="Polar residues" evidence="5">
    <location>
        <begin position="964"/>
        <end position="978"/>
    </location>
</feature>
<dbReference type="PANTHER" id="PTHR42648:SF21">
    <property type="entry name" value="CYSTEINE-RICH RLK (RECEPTOR-LIKE PROTEIN KINASE) 8"/>
    <property type="match status" value="1"/>
</dbReference>
<evidence type="ECO:0000256" key="5">
    <source>
        <dbReference type="SAM" id="MobiDB-lite"/>
    </source>
</evidence>
<evidence type="ECO:0000256" key="3">
    <source>
        <dbReference type="ARBA" id="ARBA00022801"/>
    </source>
</evidence>
<evidence type="ECO:0000256" key="2">
    <source>
        <dbReference type="ARBA" id="ARBA00022723"/>
    </source>
</evidence>
<dbReference type="Pfam" id="PF25597">
    <property type="entry name" value="SH3_retrovirus"/>
    <property type="match status" value="1"/>
</dbReference>
<name>A0ABM3RR47_SPIOL</name>
<evidence type="ECO:0000256" key="4">
    <source>
        <dbReference type="PROSITE-ProRule" id="PRU00047"/>
    </source>
</evidence>
<dbReference type="InterPro" id="IPR057670">
    <property type="entry name" value="SH3_retrovirus"/>
</dbReference>
<dbReference type="InterPro" id="IPR036397">
    <property type="entry name" value="RNaseH_sf"/>
</dbReference>
<dbReference type="InterPro" id="IPR012337">
    <property type="entry name" value="RNaseH-like_sf"/>
</dbReference>
<evidence type="ECO:0000259" key="7">
    <source>
        <dbReference type="PROSITE" id="PS50994"/>
    </source>
</evidence>
<gene>
    <name evidence="9" type="primary">LOC130471804</name>
</gene>
<dbReference type="InterPro" id="IPR001878">
    <property type="entry name" value="Znf_CCHC"/>
</dbReference>
<evidence type="ECO:0000313" key="9">
    <source>
        <dbReference type="RefSeq" id="XP_056698094.1"/>
    </source>
</evidence>
<keyword evidence="4" id="KW-0863">Zinc-finger</keyword>
<feature type="compositionally biased region" description="Polar residues" evidence="5">
    <location>
        <begin position="988"/>
        <end position="1003"/>
    </location>
</feature>
<protein>
    <recommendedName>
        <fullName evidence="10">Integrase catalytic domain-containing protein</fullName>
    </recommendedName>
</protein>
<dbReference type="InterPro" id="IPR001584">
    <property type="entry name" value="Integrase_cat-core"/>
</dbReference>
<proteinExistence type="predicted"/>
<organism evidence="8 9">
    <name type="scientific">Spinacia oleracea</name>
    <name type="common">Spinach</name>
    <dbReference type="NCBI Taxonomy" id="3562"/>
    <lineage>
        <taxon>Eukaryota</taxon>
        <taxon>Viridiplantae</taxon>
        <taxon>Streptophyta</taxon>
        <taxon>Embryophyta</taxon>
        <taxon>Tracheophyta</taxon>
        <taxon>Spermatophyta</taxon>
        <taxon>Magnoliopsida</taxon>
        <taxon>eudicotyledons</taxon>
        <taxon>Gunneridae</taxon>
        <taxon>Pentapetalae</taxon>
        <taxon>Caryophyllales</taxon>
        <taxon>Chenopodiaceae</taxon>
        <taxon>Chenopodioideae</taxon>
        <taxon>Anserineae</taxon>
        <taxon>Spinacia</taxon>
    </lineage>
</organism>
<keyword evidence="1" id="KW-0645">Protease</keyword>
<feature type="compositionally biased region" description="Basic and acidic residues" evidence="5">
    <location>
        <begin position="922"/>
        <end position="934"/>
    </location>
</feature>
<feature type="domain" description="Integrase catalytic" evidence="7">
    <location>
        <begin position="669"/>
        <end position="835"/>
    </location>
</feature>
<dbReference type="Pfam" id="PF07727">
    <property type="entry name" value="RVT_2"/>
    <property type="match status" value="1"/>
</dbReference>
<dbReference type="SMART" id="SM00343">
    <property type="entry name" value="ZnF_C2HC"/>
    <property type="match status" value="2"/>
</dbReference>
<dbReference type="RefSeq" id="XP_056698094.1">
    <property type="nucleotide sequence ID" value="XM_056842116.1"/>
</dbReference>
<dbReference type="InterPro" id="IPR013103">
    <property type="entry name" value="RVT_2"/>
</dbReference>
<evidence type="ECO:0008006" key="10">
    <source>
        <dbReference type="Google" id="ProtNLM"/>
    </source>
</evidence>
<reference evidence="8" key="1">
    <citation type="journal article" date="2021" name="Nat. Commun.">
        <title>Genomic analyses provide insights into spinach domestication and the genetic basis of agronomic traits.</title>
        <authorList>
            <person name="Cai X."/>
            <person name="Sun X."/>
            <person name="Xu C."/>
            <person name="Sun H."/>
            <person name="Wang X."/>
            <person name="Ge C."/>
            <person name="Zhang Z."/>
            <person name="Wang Q."/>
            <person name="Fei Z."/>
            <person name="Jiao C."/>
            <person name="Wang Q."/>
        </authorList>
    </citation>
    <scope>NUCLEOTIDE SEQUENCE [LARGE SCALE GENOMIC DNA]</scope>
    <source>
        <strain evidence="8">cv. Varoflay</strain>
    </source>
</reference>
<sequence>MNTAEKLEEGYSTQRPPMFSGKYYSYWRNRMEIFIKAENYQVWRVIEVGDFQVTKLNTSGETIPKPVDEFDKADYEKLELNAMAVTHEGTNEVKRSKIDLLMHQYELFTMKTSETIQDMITRFTNIINELNSLGKIITHEEQVRKVLRSLPQDPWMAKVTALQETKDFTKFNLEQLAGSLLTHELQLNARLSENTKNRALALKTENDENSEEGEETALFARRFRRMFRNYKDVEHRSKPNRKFPKTDTGCHKCGNVEHRIRECPLWDQERGKGKETAKDRFKDNRNSFSKTEVRKAMIAAWGDTSSDEEQEQPNEEIAHLCLVAEHEEDESDSESDKFQASLVHIKSRLESMSKVELFDLLSCLTSDYEDLLKEKLDSDRKHQDIVNKLTEELEWTRNSNLDIDNRFFKLFDQNLHIKEMCEALRNENSWLKQDLIDLEIAKTKNLYKAELEKAQLEPVKIHQEKTHLESELAKRTRHRIEVTPKWIEEARPKRTEGLGFNHKKHHPRKTRVDLYSDIVCTFCGQIGHYRVSCPKNQRYLKKNIEFTKTKWVEVRGNNTWYLDSGCSKHMTGDRNRFLSLTTYEGGTVTFGDNKKGNIIGIGKVGKSKSHSIDNVFLVEGLGHNLLSISQFCDKVTGLPNTKFAKQSVCDACIKEKQVRTSFKSKGVISTTRPLELIHMDLCGPMRTQSRSGKKYVLVIVDDFSRYTWVIFLSSKEETFEEFLAFATKVQRQSSHKLVHIRSDHGTEFQNKRFDDLCKGSGIDHNFSAPRTPQQNGVVERKNRTLEDMTRTMLIASGLPKSFWAEALNTACYVLNRVLIRAIKNKTPYELYKGRKPSITHLRIFGCKCFVHNNGKDQLGKFDARSDEEIFLGYASNSKAYRVFNKRTMCMEESIHIIFDETDSQNYVAGTTSDGNLELGLTRETEDEEIRKSSQSEEQTQVEETSEDNIVEEEPVQADDHAETNEQVEQSVVETTTPLQPRPWKHQSSHPLDQINSDLGRGTTTRSQLKNFCAFYAYLSMIEPKNYKEALTDSDWIIAMQEELNEFERNKVWHLEPIPLNNRVIGLKWVFRNKQDEHATITRNKARLVVKGYNQQEGIDFEETFAPVARMEAIRILIAFASYMGFKLYQMDVKCAFLNGILKEEVYVEQPPGFEDPEYPAHVYKLDKALYGLKQAPRACWSN</sequence>
<feature type="domain" description="CCHC-type" evidence="6">
    <location>
        <begin position="520"/>
        <end position="535"/>
    </location>
</feature>
<reference evidence="9" key="2">
    <citation type="submission" date="2025-08" db="UniProtKB">
        <authorList>
            <consortium name="RefSeq"/>
        </authorList>
    </citation>
    <scope>IDENTIFICATION</scope>
    <source>
        <tissue evidence="9">Leaf</tissue>
    </source>
</reference>
<dbReference type="InterPro" id="IPR039537">
    <property type="entry name" value="Retrotran_Ty1/copia-like"/>
</dbReference>
<evidence type="ECO:0000256" key="1">
    <source>
        <dbReference type="ARBA" id="ARBA00022670"/>
    </source>
</evidence>
<dbReference type="Pfam" id="PF00665">
    <property type="entry name" value="rve"/>
    <property type="match status" value="1"/>
</dbReference>
<dbReference type="Pfam" id="PF14223">
    <property type="entry name" value="Retrotran_gag_2"/>
    <property type="match status" value="1"/>
</dbReference>
<dbReference type="SUPFAM" id="SSF57756">
    <property type="entry name" value="Retrovirus zinc finger-like domains"/>
    <property type="match status" value="1"/>
</dbReference>
<dbReference type="InterPro" id="IPR054722">
    <property type="entry name" value="PolX-like_BBD"/>
</dbReference>
<dbReference type="Pfam" id="PF00098">
    <property type="entry name" value="zf-CCHC"/>
    <property type="match status" value="1"/>
</dbReference>
<dbReference type="GeneID" id="130471804"/>
<dbReference type="Proteomes" id="UP000813463">
    <property type="component" value="Chromosome 4"/>
</dbReference>
<keyword evidence="8" id="KW-1185">Reference proteome</keyword>
<evidence type="ECO:0000259" key="6">
    <source>
        <dbReference type="PROSITE" id="PS50158"/>
    </source>
</evidence>
<dbReference type="PROSITE" id="PS50994">
    <property type="entry name" value="INTEGRASE"/>
    <property type="match status" value="1"/>
</dbReference>
<feature type="compositionally biased region" description="Acidic residues" evidence="5">
    <location>
        <begin position="939"/>
        <end position="956"/>
    </location>
</feature>
<dbReference type="InterPro" id="IPR036875">
    <property type="entry name" value="Znf_CCHC_sf"/>
</dbReference>